<comment type="similarity">
    <text evidence="5">Belongs to the adaptor complexes medium subunit family.</text>
</comment>
<evidence type="ECO:0000313" key="7">
    <source>
        <dbReference type="EMBL" id="OHT16463.1"/>
    </source>
</evidence>
<dbReference type="Gene3D" id="3.30.450.60">
    <property type="match status" value="1"/>
</dbReference>
<sequence>MLKAIYVINNEPIPVVAKLQRGNILTDVCDEICGIIRNHPDPTTLQPIINNPNHTYCIKKSGEVWLVAQIDGDGEAMLYISILDQIEELLHLYVEKPLTDFGVKDNFAIIYRLLDIFVDCGYPLVDDFNGMIQFIPKPGFEKGQPNLVQPWRANNITYKKQQVLLDVSEYFDYCVAANGKIDLQQIRGEIQMLAEINGNPKCSFSWKNAPLFEDVAFHRCVDLTNFQTARRLELIPPHGSCFLAQYRMQQNQLKPPLEVKVALVPTLGKIDIRLTTTSIKELSNVTIKFAIDSPTESTLITKNGSINNTGDEFVWNIGYLKQNASVELSGTVNCDQNCKNVLFRVDFDLLKQLISGCEMGTVLLDGGDKDVFIGAKYESHCGKYQIRAGTTA</sequence>
<dbReference type="Gene3D" id="2.60.40.1170">
    <property type="entry name" value="Mu homology domain, subdomain B"/>
    <property type="match status" value="2"/>
</dbReference>
<reference evidence="7" key="1">
    <citation type="submission" date="2016-10" db="EMBL/GenBank/DDBJ databases">
        <authorList>
            <person name="Benchimol M."/>
            <person name="Almeida L.G."/>
            <person name="Vasconcelos A.T."/>
            <person name="Perreira-Neves A."/>
            <person name="Rosa I.A."/>
            <person name="Tasca T."/>
            <person name="Bogo M.R."/>
            <person name="de Souza W."/>
        </authorList>
    </citation>
    <scope>NUCLEOTIDE SEQUENCE [LARGE SCALE GENOMIC DNA]</scope>
    <source>
        <strain evidence="7">K</strain>
    </source>
</reference>
<dbReference type="GO" id="GO:0030131">
    <property type="term" value="C:clathrin adaptor complex"/>
    <property type="evidence" value="ECO:0007669"/>
    <property type="project" value="UniProtKB-UniRule"/>
</dbReference>
<dbReference type="GO" id="GO:0012505">
    <property type="term" value="C:endomembrane system"/>
    <property type="evidence" value="ECO:0007669"/>
    <property type="project" value="UniProtKB-SubCell"/>
</dbReference>
<dbReference type="InterPro" id="IPR028565">
    <property type="entry name" value="MHD"/>
</dbReference>
<dbReference type="AlphaFoldDB" id="A0A1J4KYY6"/>
<dbReference type="InterPro" id="IPR036168">
    <property type="entry name" value="AP2_Mu_C_sf"/>
</dbReference>
<organism evidence="7 8">
    <name type="scientific">Tritrichomonas foetus</name>
    <dbReference type="NCBI Taxonomy" id="1144522"/>
    <lineage>
        <taxon>Eukaryota</taxon>
        <taxon>Metamonada</taxon>
        <taxon>Parabasalia</taxon>
        <taxon>Tritrichomonadida</taxon>
        <taxon>Tritrichomonadidae</taxon>
        <taxon>Tritrichomonas</taxon>
    </lineage>
</organism>
<comment type="subcellular location">
    <subcellularLocation>
        <location evidence="1">Endomembrane system</location>
    </subcellularLocation>
</comment>
<dbReference type="VEuPathDB" id="TrichDB:TRFO_02735"/>
<dbReference type="PROSITE" id="PS51072">
    <property type="entry name" value="MHD"/>
    <property type="match status" value="1"/>
</dbReference>
<keyword evidence="4" id="KW-0472">Membrane</keyword>
<evidence type="ECO:0000256" key="1">
    <source>
        <dbReference type="ARBA" id="ARBA00004308"/>
    </source>
</evidence>
<dbReference type="Proteomes" id="UP000179807">
    <property type="component" value="Unassembled WGS sequence"/>
</dbReference>
<gene>
    <name evidence="7" type="ORF">TRFO_02735</name>
</gene>
<evidence type="ECO:0000256" key="2">
    <source>
        <dbReference type="ARBA" id="ARBA00022448"/>
    </source>
</evidence>
<accession>A0A1J4KYY6</accession>
<dbReference type="Pfam" id="PF00928">
    <property type="entry name" value="Adap_comp_sub"/>
    <property type="match status" value="1"/>
</dbReference>
<dbReference type="GeneID" id="94825577"/>
<dbReference type="InterPro" id="IPR050431">
    <property type="entry name" value="Adaptor_comp_med_subunit"/>
</dbReference>
<proteinExistence type="inferred from homology"/>
<dbReference type="InterPro" id="IPR001392">
    <property type="entry name" value="Clathrin_mu"/>
</dbReference>
<dbReference type="SUPFAM" id="SSF64356">
    <property type="entry name" value="SNARE-like"/>
    <property type="match status" value="1"/>
</dbReference>
<name>A0A1J4KYY6_9EUKA</name>
<evidence type="ECO:0000256" key="4">
    <source>
        <dbReference type="ARBA" id="ARBA00023136"/>
    </source>
</evidence>
<keyword evidence="8" id="KW-1185">Reference proteome</keyword>
<keyword evidence="3 5" id="KW-0653">Protein transport</keyword>
<evidence type="ECO:0000313" key="8">
    <source>
        <dbReference type="Proteomes" id="UP000179807"/>
    </source>
</evidence>
<dbReference type="PIRSF" id="PIRSF005992">
    <property type="entry name" value="Clathrin_mu"/>
    <property type="match status" value="1"/>
</dbReference>
<dbReference type="GO" id="GO:0006886">
    <property type="term" value="P:intracellular protein transport"/>
    <property type="evidence" value="ECO:0007669"/>
    <property type="project" value="UniProtKB-UniRule"/>
</dbReference>
<keyword evidence="2 5" id="KW-0813">Transport</keyword>
<evidence type="ECO:0000256" key="5">
    <source>
        <dbReference type="PIRNR" id="PIRNR005992"/>
    </source>
</evidence>
<comment type="caution">
    <text evidence="7">The sequence shown here is derived from an EMBL/GenBank/DDBJ whole genome shotgun (WGS) entry which is preliminary data.</text>
</comment>
<dbReference type="PANTHER" id="PTHR10529">
    <property type="entry name" value="AP COMPLEX SUBUNIT MU"/>
    <property type="match status" value="1"/>
</dbReference>
<dbReference type="OrthoDB" id="870at2759"/>
<dbReference type="RefSeq" id="XP_068369599.1">
    <property type="nucleotide sequence ID" value="XM_068490873.1"/>
</dbReference>
<dbReference type="SUPFAM" id="SSF49447">
    <property type="entry name" value="Second domain of Mu2 adaptin subunit (ap50) of ap2 adaptor"/>
    <property type="match status" value="1"/>
</dbReference>
<feature type="domain" description="MHD" evidence="6">
    <location>
        <begin position="160"/>
        <end position="387"/>
    </location>
</feature>
<dbReference type="InterPro" id="IPR011012">
    <property type="entry name" value="Longin-like_dom_sf"/>
</dbReference>
<evidence type="ECO:0000256" key="3">
    <source>
        <dbReference type="ARBA" id="ARBA00022927"/>
    </source>
</evidence>
<dbReference type="GO" id="GO:0016192">
    <property type="term" value="P:vesicle-mediated transport"/>
    <property type="evidence" value="ECO:0007669"/>
    <property type="project" value="InterPro"/>
</dbReference>
<protein>
    <submittedName>
        <fullName evidence="7">Adaptor complexes medium subunit family protein</fullName>
    </submittedName>
</protein>
<evidence type="ECO:0000259" key="6">
    <source>
        <dbReference type="PROSITE" id="PS51072"/>
    </source>
</evidence>
<dbReference type="EMBL" id="MLAK01000111">
    <property type="protein sequence ID" value="OHT16463.1"/>
    <property type="molecule type" value="Genomic_DNA"/>
</dbReference>